<dbReference type="OrthoDB" id="9793389at2"/>
<proteinExistence type="predicted"/>
<evidence type="ECO:0000259" key="1">
    <source>
        <dbReference type="PROSITE" id="PS51186"/>
    </source>
</evidence>
<keyword evidence="3" id="KW-0808">Transferase</keyword>
<evidence type="ECO:0000259" key="2">
    <source>
        <dbReference type="PROSITE" id="PS51729"/>
    </source>
</evidence>
<dbReference type="InterPro" id="IPR031165">
    <property type="entry name" value="GNAT_YJDJ"/>
</dbReference>
<dbReference type="SUPFAM" id="SSF55729">
    <property type="entry name" value="Acyl-CoA N-acyltransferases (Nat)"/>
    <property type="match status" value="1"/>
</dbReference>
<dbReference type="GO" id="GO:0016747">
    <property type="term" value="F:acyltransferase activity, transferring groups other than amino-acyl groups"/>
    <property type="evidence" value="ECO:0007669"/>
    <property type="project" value="InterPro"/>
</dbReference>
<dbReference type="RefSeq" id="WP_066465522.1">
    <property type="nucleotide sequence ID" value="NZ_MATO01000049.1"/>
</dbReference>
<comment type="caution">
    <text evidence="3">The sequence shown here is derived from an EMBL/GenBank/DDBJ whole genome shotgun (WGS) entry which is preliminary data.</text>
</comment>
<dbReference type="CDD" id="cd04301">
    <property type="entry name" value="NAT_SF"/>
    <property type="match status" value="1"/>
</dbReference>
<reference evidence="3 4" key="1">
    <citation type="submission" date="2016-07" db="EMBL/GenBank/DDBJ databases">
        <title>Caryophanon latum genome sequencing.</title>
        <authorList>
            <person name="Verma A."/>
            <person name="Pal Y."/>
            <person name="Krishnamurthi S."/>
        </authorList>
    </citation>
    <scope>NUCLEOTIDE SEQUENCE [LARGE SCALE GENOMIC DNA]</scope>
    <source>
        <strain evidence="3 4">DSM 14151</strain>
    </source>
</reference>
<dbReference type="Proteomes" id="UP000093482">
    <property type="component" value="Unassembled WGS sequence"/>
</dbReference>
<dbReference type="InterPro" id="IPR000182">
    <property type="entry name" value="GNAT_dom"/>
</dbReference>
<dbReference type="PROSITE" id="PS51186">
    <property type="entry name" value="GNAT"/>
    <property type="match status" value="1"/>
</dbReference>
<name>A0A1C0YP58_9BACL</name>
<organism evidence="3 4">
    <name type="scientific">Caryophanon latum</name>
    <dbReference type="NCBI Taxonomy" id="33977"/>
    <lineage>
        <taxon>Bacteria</taxon>
        <taxon>Bacillati</taxon>
        <taxon>Bacillota</taxon>
        <taxon>Bacilli</taxon>
        <taxon>Bacillales</taxon>
        <taxon>Caryophanaceae</taxon>
        <taxon>Caryophanon</taxon>
    </lineage>
</organism>
<dbReference type="EMBL" id="MATO01000049">
    <property type="protein sequence ID" value="OCS88943.1"/>
    <property type="molecule type" value="Genomic_DNA"/>
</dbReference>
<accession>A0A1C0YP58</accession>
<dbReference type="Gene3D" id="3.40.630.30">
    <property type="match status" value="1"/>
</dbReference>
<dbReference type="PANTHER" id="PTHR31435">
    <property type="entry name" value="PROTEIN NATD1"/>
    <property type="match status" value="1"/>
</dbReference>
<dbReference type="PANTHER" id="PTHR31435:SF10">
    <property type="entry name" value="BSR4717 PROTEIN"/>
    <property type="match status" value="1"/>
</dbReference>
<dbReference type="Pfam" id="PF14542">
    <property type="entry name" value="Acetyltransf_CG"/>
    <property type="match status" value="1"/>
</dbReference>
<keyword evidence="4" id="KW-1185">Reference proteome</keyword>
<sequence>MQFLEEDRRLYLEEDGKTYAEITWSNAGDYVMIVDHTFVADSHRGEGLAVKLVEAVADKARAEQKKIIPLCPFAKKEFEKKEQYADVWKK</sequence>
<evidence type="ECO:0000313" key="4">
    <source>
        <dbReference type="Proteomes" id="UP000093482"/>
    </source>
</evidence>
<feature type="domain" description="N-acetyltransferase" evidence="2">
    <location>
        <begin position="2"/>
        <end position="89"/>
    </location>
</feature>
<evidence type="ECO:0000313" key="3">
    <source>
        <dbReference type="EMBL" id="OCS88943.1"/>
    </source>
</evidence>
<protein>
    <submittedName>
        <fullName evidence="3">GNAT family acetyltransferase</fullName>
    </submittedName>
</protein>
<dbReference type="InterPro" id="IPR045057">
    <property type="entry name" value="Gcn5-rel_NAT"/>
</dbReference>
<feature type="domain" description="N-acetyltransferase" evidence="1">
    <location>
        <begin position="1"/>
        <end position="90"/>
    </location>
</feature>
<gene>
    <name evidence="3" type="ORF">A6K76_13405</name>
</gene>
<dbReference type="AlphaFoldDB" id="A0A1C0YP58"/>
<dbReference type="PROSITE" id="PS51729">
    <property type="entry name" value="GNAT_YJDJ"/>
    <property type="match status" value="1"/>
</dbReference>
<dbReference type="InterPro" id="IPR016181">
    <property type="entry name" value="Acyl_CoA_acyltransferase"/>
</dbReference>